<sequence length="42" mass="4733">MIYNQLVGSKLGLSQIFMFALMLLASVLSFFSKLAYLIPIYS</sequence>
<proteinExistence type="predicted"/>
<keyword evidence="2" id="KW-0614">Plasmid</keyword>
<reference evidence="3" key="1">
    <citation type="submission" date="2017-04" db="EMBL/GenBank/DDBJ databases">
        <title>Genome evolution of the luminous symbionts of deep sea anglerfish.</title>
        <authorList>
            <person name="Hendry T.A."/>
        </authorList>
    </citation>
    <scope>NUCLEOTIDE SEQUENCE [LARGE SCALE GENOMIC DNA]</scope>
    <source>
        <plasmid evidence="3">pmj1</plasmid>
    </source>
</reference>
<dbReference type="Proteomes" id="UP000219020">
    <property type="component" value="Plasmid pMJ1"/>
</dbReference>
<evidence type="ECO:0000256" key="1">
    <source>
        <dbReference type="SAM" id="Phobius"/>
    </source>
</evidence>
<feature type="transmembrane region" description="Helical" evidence="1">
    <location>
        <begin position="16"/>
        <end position="38"/>
    </location>
</feature>
<keyword evidence="3" id="KW-1185">Reference proteome</keyword>
<keyword evidence="1" id="KW-0472">Membrane</keyword>
<geneLocation type="plasmid" evidence="3">
    <name>pmj1</name>
</geneLocation>
<organism evidence="2 3">
    <name type="scientific">Candidatus Enterovibrio escicola</name>
    <dbReference type="NCBI Taxonomy" id="1927127"/>
    <lineage>
        <taxon>Bacteria</taxon>
        <taxon>Pseudomonadati</taxon>
        <taxon>Pseudomonadota</taxon>
        <taxon>Gammaproteobacteria</taxon>
        <taxon>Vibrionales</taxon>
        <taxon>Vibrionaceae</taxon>
        <taxon>Enterovibrio</taxon>
    </lineage>
</organism>
<dbReference type="AlphaFoldDB" id="A0A2A5T770"/>
<dbReference type="EMBL" id="NBYY01000008">
    <property type="protein sequence ID" value="PCS23950.1"/>
    <property type="molecule type" value="Genomic_DNA"/>
</dbReference>
<evidence type="ECO:0000313" key="2">
    <source>
        <dbReference type="EMBL" id="PCS23950.1"/>
    </source>
</evidence>
<keyword evidence="1" id="KW-1133">Transmembrane helix</keyword>
<evidence type="ECO:0000313" key="3">
    <source>
        <dbReference type="Proteomes" id="UP000219020"/>
    </source>
</evidence>
<protein>
    <submittedName>
        <fullName evidence="2">Uncharacterized protein</fullName>
    </submittedName>
</protein>
<accession>A0A2A5T770</accession>
<keyword evidence="1" id="KW-0812">Transmembrane</keyword>
<name>A0A2A5T770_9GAMM</name>
<comment type="caution">
    <text evidence="2">The sequence shown here is derived from an EMBL/GenBank/DDBJ whole genome shotgun (WGS) entry which is preliminary data.</text>
</comment>
<gene>
    <name evidence="2" type="ORF">BTN49_0316</name>
</gene>